<evidence type="ECO:0000256" key="5">
    <source>
        <dbReference type="SAM" id="MobiDB-lite"/>
    </source>
</evidence>
<protein>
    <recommendedName>
        <fullName evidence="6">RING-type domain-containing protein</fullName>
    </recommendedName>
</protein>
<feature type="region of interest" description="Disordered" evidence="5">
    <location>
        <begin position="217"/>
        <end position="250"/>
    </location>
</feature>
<keyword evidence="3" id="KW-0862">Zinc</keyword>
<evidence type="ECO:0000313" key="8">
    <source>
        <dbReference type="Proteomes" id="UP001497623"/>
    </source>
</evidence>
<dbReference type="PROSITE" id="PS50089">
    <property type="entry name" value="ZF_RING_2"/>
    <property type="match status" value="1"/>
</dbReference>
<feature type="compositionally biased region" description="Acidic residues" evidence="5">
    <location>
        <begin position="295"/>
        <end position="338"/>
    </location>
</feature>
<dbReference type="PANTHER" id="PTHR25464">
    <property type="entry name" value="TRIPARTITE MOTIF-CONTAINING PROTEIN 2-LIKE PROTEIN"/>
    <property type="match status" value="1"/>
</dbReference>
<dbReference type="EMBL" id="CAXKWB010103288">
    <property type="protein sequence ID" value="CAL4226790.1"/>
    <property type="molecule type" value="Genomic_DNA"/>
</dbReference>
<keyword evidence="2 4" id="KW-0863">Zinc-finger</keyword>
<evidence type="ECO:0000259" key="6">
    <source>
        <dbReference type="PROSITE" id="PS50089"/>
    </source>
</evidence>
<dbReference type="InterPro" id="IPR001841">
    <property type="entry name" value="Znf_RING"/>
</dbReference>
<sequence length="513" mass="58310">MEGLECKVCYRAYNTSDLRPKVLPCGHTFCSGCLTEYIKHDRLTCPGCRKRHNCIAATQLPINYLVEELLENGGNNGSEEPNSGMCPEHNDELIFRCVTHKCWLCDDCVTENHPRRQCKVISCRNEINNRKKSQQDLLSTNATNCDGISGQITKYVSHLENEVIHHDIILKDVYQIAEKHNHAKTVLKEEIKYMKELLTEGKKMHENLEKEKQIVNKVSTLQESNRSRDNVNKKGQETSDWGKHAQHKFSAEERTALDLSLKVRLASKMAIQFRKTCMTGMSSPGKNSQYRGNEDSEDGDDSMEEEDADDENDADDEMDESDSSDESEDNENNVDEDEGKNPSVNKQETDVDKFVVEDEMSVLAKMRTNIAVKMIADALKPNEEIFGEYGTSLIQPLDKLRKSPQSQWLYSILCESMQAQEWCKKKTLAYAMRYENDGTCLVSKIKVRNGQLHLHALTSNVKIPANAATLPYDPIRDMIKASHCSVFMDIGWAHKIRGRVYAKVQANTARNLS</sequence>
<dbReference type="Pfam" id="PF13445">
    <property type="entry name" value="zf-RING_UBOX"/>
    <property type="match status" value="1"/>
</dbReference>
<feature type="compositionally biased region" description="Basic and acidic residues" evidence="5">
    <location>
        <begin position="225"/>
        <end position="250"/>
    </location>
</feature>
<accession>A0AAV2SR68</accession>
<dbReference type="InterPro" id="IPR027370">
    <property type="entry name" value="Znf-RING_euk"/>
</dbReference>
<reference evidence="7 8" key="1">
    <citation type="submission" date="2024-05" db="EMBL/GenBank/DDBJ databases">
        <authorList>
            <person name="Wallberg A."/>
        </authorList>
    </citation>
    <scope>NUCLEOTIDE SEQUENCE [LARGE SCALE GENOMIC DNA]</scope>
</reference>
<feature type="region of interest" description="Disordered" evidence="5">
    <location>
        <begin position="278"/>
        <end position="352"/>
    </location>
</feature>
<dbReference type="InterPro" id="IPR017907">
    <property type="entry name" value="Znf_RING_CS"/>
</dbReference>
<organism evidence="7 8">
    <name type="scientific">Meganyctiphanes norvegica</name>
    <name type="common">Northern krill</name>
    <name type="synonym">Thysanopoda norvegica</name>
    <dbReference type="NCBI Taxonomy" id="48144"/>
    <lineage>
        <taxon>Eukaryota</taxon>
        <taxon>Metazoa</taxon>
        <taxon>Ecdysozoa</taxon>
        <taxon>Arthropoda</taxon>
        <taxon>Crustacea</taxon>
        <taxon>Multicrustacea</taxon>
        <taxon>Malacostraca</taxon>
        <taxon>Eumalacostraca</taxon>
        <taxon>Eucarida</taxon>
        <taxon>Euphausiacea</taxon>
        <taxon>Euphausiidae</taxon>
        <taxon>Meganyctiphanes</taxon>
    </lineage>
</organism>
<dbReference type="AlphaFoldDB" id="A0AAV2SR68"/>
<dbReference type="SUPFAM" id="SSF57850">
    <property type="entry name" value="RING/U-box"/>
    <property type="match status" value="1"/>
</dbReference>
<evidence type="ECO:0000313" key="7">
    <source>
        <dbReference type="EMBL" id="CAL4226790.1"/>
    </source>
</evidence>
<name>A0AAV2SR68_MEGNR</name>
<feature type="compositionally biased region" description="Polar residues" evidence="5">
    <location>
        <begin position="279"/>
        <end position="291"/>
    </location>
</feature>
<dbReference type="Gene3D" id="3.30.40.10">
    <property type="entry name" value="Zinc/RING finger domain, C3HC4 (zinc finger)"/>
    <property type="match status" value="1"/>
</dbReference>
<feature type="domain" description="RING-type" evidence="6">
    <location>
        <begin position="6"/>
        <end position="49"/>
    </location>
</feature>
<dbReference type="PANTHER" id="PTHR25464:SF2">
    <property type="entry name" value="RING-TYPE DOMAIN-CONTAINING PROTEIN"/>
    <property type="match status" value="1"/>
</dbReference>
<dbReference type="PROSITE" id="PS00518">
    <property type="entry name" value="ZF_RING_1"/>
    <property type="match status" value="1"/>
</dbReference>
<dbReference type="SMART" id="SM00184">
    <property type="entry name" value="RING"/>
    <property type="match status" value="1"/>
</dbReference>
<proteinExistence type="predicted"/>
<dbReference type="SUPFAM" id="SSF57845">
    <property type="entry name" value="B-box zinc-binding domain"/>
    <property type="match status" value="1"/>
</dbReference>
<dbReference type="InterPro" id="IPR013083">
    <property type="entry name" value="Znf_RING/FYVE/PHD"/>
</dbReference>
<evidence type="ECO:0000256" key="4">
    <source>
        <dbReference type="PROSITE-ProRule" id="PRU00175"/>
    </source>
</evidence>
<comment type="caution">
    <text evidence="7">The sequence shown here is derived from an EMBL/GenBank/DDBJ whole genome shotgun (WGS) entry which is preliminary data.</text>
</comment>
<evidence type="ECO:0000256" key="3">
    <source>
        <dbReference type="ARBA" id="ARBA00022833"/>
    </source>
</evidence>
<evidence type="ECO:0000256" key="2">
    <source>
        <dbReference type="ARBA" id="ARBA00022771"/>
    </source>
</evidence>
<dbReference type="Proteomes" id="UP001497623">
    <property type="component" value="Unassembled WGS sequence"/>
</dbReference>
<dbReference type="GO" id="GO:0008270">
    <property type="term" value="F:zinc ion binding"/>
    <property type="evidence" value="ECO:0007669"/>
    <property type="project" value="UniProtKB-KW"/>
</dbReference>
<keyword evidence="1" id="KW-0479">Metal-binding</keyword>
<evidence type="ECO:0000256" key="1">
    <source>
        <dbReference type="ARBA" id="ARBA00022723"/>
    </source>
</evidence>
<feature type="non-terminal residue" evidence="7">
    <location>
        <position position="513"/>
    </location>
</feature>
<gene>
    <name evidence="7" type="ORF">MNOR_LOCUS39481</name>
</gene>
<keyword evidence="8" id="KW-1185">Reference proteome</keyword>